<sequence length="92" mass="9900">MFQPLVPPDWKMNLREGSLYAQVAFSAAAGQGFEAGGHGVLKGGSARMPDNQINGVDFVLPFRFSDGHWQLGIRRPVSCALAKSSTVSPRVI</sequence>
<proteinExistence type="predicted"/>
<dbReference type="AlphaFoldDB" id="A0A919HQR7"/>
<accession>A0A919HQR7</accession>
<dbReference type="Pfam" id="PF11739">
    <property type="entry name" value="YdbH-like"/>
    <property type="match status" value="1"/>
</dbReference>
<name>A0A919HQR7_KLEPN</name>
<dbReference type="InterPro" id="IPR021730">
    <property type="entry name" value="YdbH"/>
</dbReference>
<evidence type="ECO:0000313" key="2">
    <source>
        <dbReference type="Proteomes" id="UP000655094"/>
    </source>
</evidence>
<gene>
    <name evidence="1" type="ORF">KPZU09_18010</name>
</gene>
<evidence type="ECO:0000313" key="1">
    <source>
        <dbReference type="EMBL" id="GHK52065.1"/>
    </source>
</evidence>
<reference evidence="1" key="1">
    <citation type="submission" date="2020-10" db="EMBL/GenBank/DDBJ databases">
        <title>Genome Sequence of ESBL Producing Zambian Clinical Strains.</title>
        <authorList>
            <person name="Shawa M."/>
            <person name="Furuta Y."/>
            <person name="Simbotwe M."/>
            <person name="Mulenga E."/>
            <person name="Mubanga M."/>
            <person name="Mulenga G."/>
            <person name="Kaile C."/>
            <person name="Zorigt T."/>
            <person name="Hang'ombe B."/>
            <person name="Higashi H."/>
        </authorList>
    </citation>
    <scope>NUCLEOTIDE SEQUENCE</scope>
    <source>
        <strain evidence="1">Zam_UTH_09</strain>
    </source>
</reference>
<organism evidence="1 2">
    <name type="scientific">Klebsiella pneumoniae</name>
    <dbReference type="NCBI Taxonomy" id="573"/>
    <lineage>
        <taxon>Bacteria</taxon>
        <taxon>Pseudomonadati</taxon>
        <taxon>Pseudomonadota</taxon>
        <taxon>Gammaproteobacteria</taxon>
        <taxon>Enterobacterales</taxon>
        <taxon>Enterobacteriaceae</taxon>
        <taxon>Klebsiella/Raoultella group</taxon>
        <taxon>Klebsiella</taxon>
        <taxon>Klebsiella pneumoniae complex</taxon>
    </lineage>
</organism>
<dbReference type="EMBL" id="BNFF01000001">
    <property type="protein sequence ID" value="GHK52065.1"/>
    <property type="molecule type" value="Genomic_DNA"/>
</dbReference>
<dbReference type="Proteomes" id="UP000655094">
    <property type="component" value="Unassembled WGS sequence"/>
</dbReference>
<comment type="caution">
    <text evidence="1">The sequence shown here is derived from an EMBL/GenBank/DDBJ whole genome shotgun (WGS) entry which is preliminary data.</text>
</comment>
<protein>
    <submittedName>
        <fullName evidence="1">Uncharacterized protein</fullName>
    </submittedName>
</protein>